<dbReference type="PANTHER" id="PTHR31339:SF9">
    <property type="entry name" value="PLASMIN AND FIBRONECTIN-BINDING PROTEIN A"/>
    <property type="match status" value="1"/>
</dbReference>
<dbReference type="InterPro" id="IPR051801">
    <property type="entry name" value="GH28_Enzymes"/>
</dbReference>
<feature type="signal peptide" evidence="5">
    <location>
        <begin position="1"/>
        <end position="20"/>
    </location>
</feature>
<evidence type="ECO:0000256" key="5">
    <source>
        <dbReference type="SAM" id="SignalP"/>
    </source>
</evidence>
<dbReference type="Gene3D" id="2.160.20.10">
    <property type="entry name" value="Single-stranded right-handed beta-helix, Pectin lyase-like"/>
    <property type="match status" value="1"/>
</dbReference>
<evidence type="ECO:0000313" key="7">
    <source>
        <dbReference type="Proteomes" id="UP000198850"/>
    </source>
</evidence>
<dbReference type="Proteomes" id="UP000198850">
    <property type="component" value="Unassembled WGS sequence"/>
</dbReference>
<evidence type="ECO:0000256" key="4">
    <source>
        <dbReference type="RuleBase" id="RU361169"/>
    </source>
</evidence>
<accession>A0A1H4DST1</accession>
<dbReference type="AlphaFoldDB" id="A0A1H4DST1"/>
<reference evidence="6 7" key="1">
    <citation type="submission" date="2016-10" db="EMBL/GenBank/DDBJ databases">
        <authorList>
            <person name="de Groot N.N."/>
        </authorList>
    </citation>
    <scope>NUCLEOTIDE SEQUENCE [LARGE SCALE GENOMIC DNA]</scope>
    <source>
        <strain evidence="6 7">DSM 19033</strain>
    </source>
</reference>
<protein>
    <submittedName>
        <fullName evidence="6">Glycosyl hydrolases family 28</fullName>
    </submittedName>
</protein>
<dbReference type="SUPFAM" id="SSF51126">
    <property type="entry name" value="Pectin lyase-like"/>
    <property type="match status" value="1"/>
</dbReference>
<dbReference type="GO" id="GO:0004650">
    <property type="term" value="F:polygalacturonase activity"/>
    <property type="evidence" value="ECO:0007669"/>
    <property type="project" value="InterPro"/>
</dbReference>
<keyword evidence="3 4" id="KW-0326">Glycosidase</keyword>
<dbReference type="PANTHER" id="PTHR31339">
    <property type="entry name" value="PECTIN LYASE-RELATED"/>
    <property type="match status" value="1"/>
</dbReference>
<dbReference type="Pfam" id="PF00295">
    <property type="entry name" value="Glyco_hydro_28"/>
    <property type="match status" value="1"/>
</dbReference>
<evidence type="ECO:0000256" key="3">
    <source>
        <dbReference type="ARBA" id="ARBA00023295"/>
    </source>
</evidence>
<keyword evidence="7" id="KW-1185">Reference proteome</keyword>
<dbReference type="InterPro" id="IPR011050">
    <property type="entry name" value="Pectin_lyase_fold/virulence"/>
</dbReference>
<organism evidence="6 7">
    <name type="scientific">Pedobacter hartonius</name>
    <dbReference type="NCBI Taxonomy" id="425514"/>
    <lineage>
        <taxon>Bacteria</taxon>
        <taxon>Pseudomonadati</taxon>
        <taxon>Bacteroidota</taxon>
        <taxon>Sphingobacteriia</taxon>
        <taxon>Sphingobacteriales</taxon>
        <taxon>Sphingobacteriaceae</taxon>
        <taxon>Pedobacter</taxon>
    </lineage>
</organism>
<keyword evidence="5" id="KW-0732">Signal</keyword>
<comment type="similarity">
    <text evidence="1 4">Belongs to the glycosyl hydrolase 28 family.</text>
</comment>
<evidence type="ECO:0000313" key="6">
    <source>
        <dbReference type="EMBL" id="SEA75833.1"/>
    </source>
</evidence>
<feature type="chain" id="PRO_5011708169" evidence="5">
    <location>
        <begin position="21"/>
        <end position="506"/>
    </location>
</feature>
<sequence length="506" mass="55031">MKLKTSLTVLFILSGLYTHAQTVNIKDFGAIGDGLKMNTEFIQKAIDEVNTKGGGKVIVPEGTFLTGTVHLKTGVELVLQKNSVLLGSTNLADYEKNDRWYALLIADDQQNIGITGQGTINGQGRTLALNVLKMVKNGSVIDPLVLKRPNERLRPQLIEIQRSDKVLIKGITLLNAACWVQTYNHCTQLTIDSITVKSTAYWNNDGIDIQDCQHVVVKNSNIDAADDAICLKSSDPKSACEDVLVTDCKVRSSASGVKFGTASVGGFRNIRVKNIYAFDTYRTAIALEIVDGGTMEDVTISHIIAKNTGGAIFIRLGQRRKTSPPGIIRRIHISDMNVEVPNAKTDAGYALEGPPEEDIYPHNLLPAQIVGLPGYPVQDLTLENIVVTYGGGADKNKAYVSLDSLAKIPEMAAEYPEFSMFGELPAWALYVRHAEGISIKNSTFKYLKDDFRSPLVFDDVKKLTINNLNLASGNGTPAVILRGVTQQSIQKLVTSAGSNGKILVLK</sequence>
<dbReference type="GO" id="GO:0005975">
    <property type="term" value="P:carbohydrate metabolic process"/>
    <property type="evidence" value="ECO:0007669"/>
    <property type="project" value="InterPro"/>
</dbReference>
<dbReference type="STRING" id="425514.SAMN05443550_10591"/>
<name>A0A1H4DST1_9SPHI</name>
<evidence type="ECO:0000256" key="1">
    <source>
        <dbReference type="ARBA" id="ARBA00008834"/>
    </source>
</evidence>
<evidence type="ECO:0000256" key="2">
    <source>
        <dbReference type="ARBA" id="ARBA00022801"/>
    </source>
</evidence>
<dbReference type="InterPro" id="IPR012334">
    <property type="entry name" value="Pectin_lyas_fold"/>
</dbReference>
<dbReference type="SMART" id="SM00710">
    <property type="entry name" value="PbH1"/>
    <property type="match status" value="5"/>
</dbReference>
<keyword evidence="2 4" id="KW-0378">Hydrolase</keyword>
<gene>
    <name evidence="6" type="ORF">SAMN05443550_10591</name>
</gene>
<proteinExistence type="inferred from homology"/>
<dbReference type="EMBL" id="FNRA01000005">
    <property type="protein sequence ID" value="SEA75833.1"/>
    <property type="molecule type" value="Genomic_DNA"/>
</dbReference>
<dbReference type="InterPro" id="IPR006626">
    <property type="entry name" value="PbH1"/>
</dbReference>
<dbReference type="InterPro" id="IPR000743">
    <property type="entry name" value="Glyco_hydro_28"/>
</dbReference>